<evidence type="ECO:0000256" key="1">
    <source>
        <dbReference type="SAM" id="MobiDB-lite"/>
    </source>
</evidence>
<dbReference type="EMBL" id="VFMO01000001">
    <property type="protein sequence ID" value="TQJ15062.1"/>
    <property type="molecule type" value="Genomic_DNA"/>
</dbReference>
<name>A0A542EI96_9MICO</name>
<sequence>MTRRSPAGGRKQTSRTCRVDKRGTSKGLWKSVLATGHRIGAVRVSGVVRLRQFVVVRLRQFVVVPVVSEEIDQLDAVQFREAFICVGQAVFVGSGGAREVLTRVAQF</sequence>
<dbReference type="Proteomes" id="UP000320806">
    <property type="component" value="Unassembled WGS sequence"/>
</dbReference>
<evidence type="ECO:0000313" key="3">
    <source>
        <dbReference type="Proteomes" id="UP000320806"/>
    </source>
</evidence>
<organism evidence="2 3">
    <name type="scientific">Yimella lutea</name>
    <dbReference type="NCBI Taxonomy" id="587872"/>
    <lineage>
        <taxon>Bacteria</taxon>
        <taxon>Bacillati</taxon>
        <taxon>Actinomycetota</taxon>
        <taxon>Actinomycetes</taxon>
        <taxon>Micrococcales</taxon>
        <taxon>Dermacoccaceae</taxon>
        <taxon>Yimella</taxon>
    </lineage>
</organism>
<dbReference type="AlphaFoldDB" id="A0A542EI96"/>
<evidence type="ECO:0000313" key="2">
    <source>
        <dbReference type="EMBL" id="TQJ15062.1"/>
    </source>
</evidence>
<reference evidence="2 3" key="1">
    <citation type="submission" date="2019-06" db="EMBL/GenBank/DDBJ databases">
        <title>Sequencing the genomes of 1000 actinobacteria strains.</title>
        <authorList>
            <person name="Klenk H.-P."/>
        </authorList>
    </citation>
    <scope>NUCLEOTIDE SEQUENCE [LARGE SCALE GENOMIC DNA]</scope>
    <source>
        <strain evidence="2 3">DSM 19828</strain>
    </source>
</reference>
<protein>
    <submittedName>
        <fullName evidence="2">Uncharacterized protein</fullName>
    </submittedName>
</protein>
<gene>
    <name evidence="2" type="ORF">FB459_2581</name>
</gene>
<accession>A0A542EI96</accession>
<feature type="region of interest" description="Disordered" evidence="1">
    <location>
        <begin position="1"/>
        <end position="21"/>
    </location>
</feature>
<proteinExistence type="predicted"/>
<keyword evidence="3" id="KW-1185">Reference proteome</keyword>
<comment type="caution">
    <text evidence="2">The sequence shown here is derived from an EMBL/GenBank/DDBJ whole genome shotgun (WGS) entry which is preliminary data.</text>
</comment>